<dbReference type="AlphaFoldDB" id="A0A8H3QKC0"/>
<sequence>MCDSPENIFFIPILAGTIEVPLEQYITGSMHQPLPLPLRLLDGKDAIGIGKAMNWFDDKYVSLHPYFRIGIDDIGGHVKTLEFFYRKFSVDLEQYEGNPYQVKIDDVVGRTSCKSYIGPAVDKYEKIKIGDNGKESEISYQDLSSMGILNIEEKTTGCYIRLPYLWASVIVKRSKHSGMTYWRSMFDYDDPIYWQNFEDFNAKFWALRLILFHLLGYKKIKLRELLKGAKFSRGFPEEVEIILPEDIKLCKLRHRYPESFRCYTKL</sequence>
<evidence type="ECO:0000313" key="1">
    <source>
        <dbReference type="EMBL" id="GES79729.1"/>
    </source>
</evidence>
<dbReference type="EMBL" id="BLAL01000044">
    <property type="protein sequence ID" value="GES79729.1"/>
    <property type="molecule type" value="Genomic_DNA"/>
</dbReference>
<protein>
    <submittedName>
        <fullName evidence="1">Uncharacterized protein</fullName>
    </submittedName>
</protein>
<accession>A0A8H3QKC0</accession>
<reference evidence="1" key="1">
    <citation type="submission" date="2019-10" db="EMBL/GenBank/DDBJ databases">
        <title>Conservation and host-specific expression of non-tandemly repeated heterogenous ribosome RNA gene in arbuscular mycorrhizal fungi.</title>
        <authorList>
            <person name="Maeda T."/>
            <person name="Kobayashi Y."/>
            <person name="Nakagawa T."/>
            <person name="Ezawa T."/>
            <person name="Yamaguchi K."/>
            <person name="Bino T."/>
            <person name="Nishimoto Y."/>
            <person name="Shigenobu S."/>
            <person name="Kawaguchi M."/>
        </authorList>
    </citation>
    <scope>NUCLEOTIDE SEQUENCE</scope>
    <source>
        <strain evidence="1">HR1</strain>
    </source>
</reference>
<organism evidence="1 2">
    <name type="scientific">Rhizophagus clarus</name>
    <dbReference type="NCBI Taxonomy" id="94130"/>
    <lineage>
        <taxon>Eukaryota</taxon>
        <taxon>Fungi</taxon>
        <taxon>Fungi incertae sedis</taxon>
        <taxon>Mucoromycota</taxon>
        <taxon>Glomeromycotina</taxon>
        <taxon>Glomeromycetes</taxon>
        <taxon>Glomerales</taxon>
        <taxon>Glomeraceae</taxon>
        <taxon>Rhizophagus</taxon>
    </lineage>
</organism>
<dbReference type="OrthoDB" id="2429079at2759"/>
<proteinExistence type="predicted"/>
<comment type="caution">
    <text evidence="1">The sequence shown here is derived from an EMBL/GenBank/DDBJ whole genome shotgun (WGS) entry which is preliminary data.</text>
</comment>
<gene>
    <name evidence="1" type="ORF">RCL2_000702800</name>
</gene>
<evidence type="ECO:0000313" key="2">
    <source>
        <dbReference type="Proteomes" id="UP000615446"/>
    </source>
</evidence>
<name>A0A8H3QKC0_9GLOM</name>
<dbReference type="Proteomes" id="UP000615446">
    <property type="component" value="Unassembled WGS sequence"/>
</dbReference>